<feature type="region of interest" description="Disordered" evidence="1">
    <location>
        <begin position="49"/>
        <end position="116"/>
    </location>
</feature>
<evidence type="ECO:0000313" key="3">
    <source>
        <dbReference type="EMBL" id="KAF7186265.1"/>
    </source>
</evidence>
<feature type="compositionally biased region" description="Polar residues" evidence="1">
    <location>
        <begin position="50"/>
        <end position="82"/>
    </location>
</feature>
<evidence type="ECO:0000313" key="4">
    <source>
        <dbReference type="Proteomes" id="UP000660729"/>
    </source>
</evidence>
<protein>
    <submittedName>
        <fullName evidence="3">Uncharacterized protein</fullName>
    </submittedName>
</protein>
<reference evidence="3" key="1">
    <citation type="submission" date="2020-04" db="EMBL/GenBank/DDBJ databases">
        <title>Draft genome resource of the tomato pathogen Pseudocercospora fuligena.</title>
        <authorList>
            <person name="Zaccaron A."/>
        </authorList>
    </citation>
    <scope>NUCLEOTIDE SEQUENCE</scope>
    <source>
        <strain evidence="3">PF001</strain>
    </source>
</reference>
<sequence length="249" mass="28219">MLKSILALLAASVTIQAIAFPQQAGQQGDGQHGQQSSDVEDMIFDDDDGNASNFNNDNTGVRDSANRQNYPSTTMAHYPTSTWKEEKPKTTTLKDYDPPKPTTYHSDDTTCPRNSIATPGVLTVRLHNERKCRSDRRNDGRRVDYDEEIFIDTFLNRNDNNGRNNGLDNDDRRSECIDVDDEINSASFQRFFDSNAFDRCRLNFYNGRSCSTNRLVRSVRINDNNERDCLNVGNNGDGRARSLRVDCDN</sequence>
<gene>
    <name evidence="3" type="ORF">HII31_12340</name>
</gene>
<keyword evidence="4" id="KW-1185">Reference proteome</keyword>
<organism evidence="3 4">
    <name type="scientific">Pseudocercospora fuligena</name>
    <dbReference type="NCBI Taxonomy" id="685502"/>
    <lineage>
        <taxon>Eukaryota</taxon>
        <taxon>Fungi</taxon>
        <taxon>Dikarya</taxon>
        <taxon>Ascomycota</taxon>
        <taxon>Pezizomycotina</taxon>
        <taxon>Dothideomycetes</taxon>
        <taxon>Dothideomycetidae</taxon>
        <taxon>Mycosphaerellales</taxon>
        <taxon>Mycosphaerellaceae</taxon>
        <taxon>Pseudocercospora</taxon>
    </lineage>
</organism>
<dbReference type="EMBL" id="JABCIY010000258">
    <property type="protein sequence ID" value="KAF7186265.1"/>
    <property type="molecule type" value="Genomic_DNA"/>
</dbReference>
<dbReference type="Proteomes" id="UP000660729">
    <property type="component" value="Unassembled WGS sequence"/>
</dbReference>
<proteinExistence type="predicted"/>
<keyword evidence="2" id="KW-0732">Signal</keyword>
<comment type="caution">
    <text evidence="3">The sequence shown here is derived from an EMBL/GenBank/DDBJ whole genome shotgun (WGS) entry which is preliminary data.</text>
</comment>
<accession>A0A8H6VCJ4</accession>
<feature type="compositionally biased region" description="Basic and acidic residues" evidence="1">
    <location>
        <begin position="83"/>
        <end position="98"/>
    </location>
</feature>
<feature type="signal peptide" evidence="2">
    <location>
        <begin position="1"/>
        <end position="17"/>
    </location>
</feature>
<feature type="chain" id="PRO_5034520261" evidence="2">
    <location>
        <begin position="18"/>
        <end position="249"/>
    </location>
</feature>
<name>A0A8H6VCJ4_9PEZI</name>
<dbReference type="OrthoDB" id="3646774at2759"/>
<dbReference type="AlphaFoldDB" id="A0A8H6VCJ4"/>
<evidence type="ECO:0000256" key="2">
    <source>
        <dbReference type="SAM" id="SignalP"/>
    </source>
</evidence>
<evidence type="ECO:0000256" key="1">
    <source>
        <dbReference type="SAM" id="MobiDB-lite"/>
    </source>
</evidence>